<evidence type="ECO:0000313" key="3">
    <source>
        <dbReference type="Proteomes" id="UP000250043"/>
    </source>
</evidence>
<dbReference type="PANTHER" id="PTHR28013">
    <property type="entry name" value="PROTEIN DCV1-RELATED"/>
    <property type="match status" value="1"/>
</dbReference>
<evidence type="ECO:0000256" key="1">
    <source>
        <dbReference type="SAM" id="Phobius"/>
    </source>
</evidence>
<dbReference type="EMBL" id="KV722688">
    <property type="protein sequence ID" value="OCH84328.1"/>
    <property type="molecule type" value="Genomic_DNA"/>
</dbReference>
<dbReference type="PANTHER" id="PTHR28013:SF4">
    <property type="entry name" value="MARVEL DOMAIN-CONTAINING PROTEIN"/>
    <property type="match status" value="1"/>
</dbReference>
<evidence type="ECO:0000313" key="2">
    <source>
        <dbReference type="EMBL" id="OCH84328.1"/>
    </source>
</evidence>
<dbReference type="GO" id="GO:0005886">
    <property type="term" value="C:plasma membrane"/>
    <property type="evidence" value="ECO:0007669"/>
    <property type="project" value="InterPro"/>
</dbReference>
<sequence length="193" mass="20958">MCDAAIPMYLATLGALVLLVLITFSEPFISAFYFLATDAAGGVRFGLLGYCLEAAGTCTPKKLGYSFDPQLIGSLTTPLILFPISAVFTLISLFLLFFIVCCHTWRRFPHPLFCFVSLLAFLTSLAGLAIALFLFITALVRFHRDGSSANLGPSIWMAIGATVLLFCVTLNAGCATCLGGRFGRQSRRHAYNY</sequence>
<dbReference type="InterPro" id="IPR009571">
    <property type="entry name" value="SUR7/Rim9-like_fungi"/>
</dbReference>
<dbReference type="GO" id="GO:0032153">
    <property type="term" value="C:cell division site"/>
    <property type="evidence" value="ECO:0007669"/>
    <property type="project" value="TreeGrafter"/>
</dbReference>
<reference evidence="2 3" key="1">
    <citation type="submission" date="2016-07" db="EMBL/GenBank/DDBJ databases">
        <title>Draft genome of the white-rot fungus Obba rivulosa 3A-2.</title>
        <authorList>
            <consortium name="DOE Joint Genome Institute"/>
            <person name="Miettinen O."/>
            <person name="Riley R."/>
            <person name="Acob R."/>
            <person name="Barry K."/>
            <person name="Cullen D."/>
            <person name="De Vries R."/>
            <person name="Hainaut M."/>
            <person name="Hatakka A."/>
            <person name="Henrissat B."/>
            <person name="Hilden K."/>
            <person name="Kuo R."/>
            <person name="Labutti K."/>
            <person name="Lipzen A."/>
            <person name="Makela M.R."/>
            <person name="Sandor L."/>
            <person name="Spatafora J.W."/>
            <person name="Grigoriev I.V."/>
            <person name="Hibbett D.S."/>
        </authorList>
    </citation>
    <scope>NUCLEOTIDE SEQUENCE [LARGE SCALE GENOMIC DNA]</scope>
    <source>
        <strain evidence="2 3">3A-2</strain>
    </source>
</reference>
<feature type="transmembrane region" description="Helical" evidence="1">
    <location>
        <begin position="79"/>
        <end position="100"/>
    </location>
</feature>
<evidence type="ECO:0008006" key="4">
    <source>
        <dbReference type="Google" id="ProtNLM"/>
    </source>
</evidence>
<organism evidence="2 3">
    <name type="scientific">Obba rivulosa</name>
    <dbReference type="NCBI Taxonomy" id="1052685"/>
    <lineage>
        <taxon>Eukaryota</taxon>
        <taxon>Fungi</taxon>
        <taxon>Dikarya</taxon>
        <taxon>Basidiomycota</taxon>
        <taxon>Agaricomycotina</taxon>
        <taxon>Agaricomycetes</taxon>
        <taxon>Polyporales</taxon>
        <taxon>Gelatoporiaceae</taxon>
        <taxon>Obba</taxon>
    </lineage>
</organism>
<keyword evidence="3" id="KW-1185">Reference proteome</keyword>
<keyword evidence="1" id="KW-0812">Transmembrane</keyword>
<protein>
    <recommendedName>
        <fullName evidence="4">Pali-domain-containing protein</fullName>
    </recommendedName>
</protein>
<gene>
    <name evidence="2" type="ORF">OBBRIDRAFT_764430</name>
</gene>
<dbReference type="GO" id="GO:0035838">
    <property type="term" value="C:growing cell tip"/>
    <property type="evidence" value="ECO:0007669"/>
    <property type="project" value="TreeGrafter"/>
</dbReference>
<dbReference type="Pfam" id="PF06687">
    <property type="entry name" value="SUR7"/>
    <property type="match status" value="1"/>
</dbReference>
<dbReference type="Proteomes" id="UP000250043">
    <property type="component" value="Unassembled WGS sequence"/>
</dbReference>
<feature type="transmembrane region" description="Helical" evidence="1">
    <location>
        <begin position="112"/>
        <end position="135"/>
    </location>
</feature>
<feature type="transmembrane region" description="Helical" evidence="1">
    <location>
        <begin position="155"/>
        <end position="178"/>
    </location>
</feature>
<accession>A0A8E2DJ24</accession>
<dbReference type="OrthoDB" id="2589196at2759"/>
<keyword evidence="1" id="KW-1133">Transmembrane helix</keyword>
<dbReference type="AlphaFoldDB" id="A0A8E2DJ24"/>
<name>A0A8E2DJ24_9APHY</name>
<keyword evidence="1" id="KW-0472">Membrane</keyword>
<dbReference type="InterPro" id="IPR051380">
    <property type="entry name" value="pH-response_reg_palI/RIM9"/>
</dbReference>
<proteinExistence type="predicted"/>